<protein>
    <submittedName>
        <fullName evidence="2">Uncharacterized protein</fullName>
    </submittedName>
</protein>
<feature type="region of interest" description="Disordered" evidence="1">
    <location>
        <begin position="51"/>
        <end position="74"/>
    </location>
</feature>
<dbReference type="InterPro" id="IPR015915">
    <property type="entry name" value="Kelch-typ_b-propeller"/>
</dbReference>
<dbReference type="PANTHER" id="PTHR23244:SF471">
    <property type="entry name" value="GUANINE NUCLEOTIDE-BINDING PROTEIN SUBUNIT BETA 1-RELATED"/>
    <property type="match status" value="1"/>
</dbReference>
<dbReference type="Pfam" id="PF24681">
    <property type="entry name" value="Kelch_KLHDC2_KLHL20_DRC7"/>
    <property type="match status" value="1"/>
</dbReference>
<keyword evidence="3" id="KW-1185">Reference proteome</keyword>
<accession>A0A6G0WLV7</accession>
<gene>
    <name evidence="2" type="ORF">Ae201684_013861</name>
</gene>
<dbReference type="Proteomes" id="UP000481153">
    <property type="component" value="Unassembled WGS sequence"/>
</dbReference>
<organism evidence="2 3">
    <name type="scientific">Aphanomyces euteiches</name>
    <dbReference type="NCBI Taxonomy" id="100861"/>
    <lineage>
        <taxon>Eukaryota</taxon>
        <taxon>Sar</taxon>
        <taxon>Stramenopiles</taxon>
        <taxon>Oomycota</taxon>
        <taxon>Saprolegniomycetes</taxon>
        <taxon>Saprolegniales</taxon>
        <taxon>Verrucalvaceae</taxon>
        <taxon>Aphanomyces</taxon>
    </lineage>
</organism>
<proteinExistence type="predicted"/>
<dbReference type="SUPFAM" id="SSF117281">
    <property type="entry name" value="Kelch motif"/>
    <property type="match status" value="1"/>
</dbReference>
<evidence type="ECO:0000313" key="3">
    <source>
        <dbReference type="Proteomes" id="UP000481153"/>
    </source>
</evidence>
<evidence type="ECO:0000313" key="2">
    <source>
        <dbReference type="EMBL" id="KAF0728310.1"/>
    </source>
</evidence>
<dbReference type="Gene3D" id="2.120.10.80">
    <property type="entry name" value="Kelch-type beta propeller"/>
    <property type="match status" value="2"/>
</dbReference>
<dbReference type="EMBL" id="VJMJ01000179">
    <property type="protein sequence ID" value="KAF0728310.1"/>
    <property type="molecule type" value="Genomic_DNA"/>
</dbReference>
<name>A0A6G0WLV7_9STRA</name>
<sequence length="483" mass="54269">MKRNGFDQVEHALYVEHVGARVLLGEDPRQIESFRKYKYKQRHNIQSIVPPPVEEKSTAPVDSNHECNSPSPQTVSTIDALEKQETAEHEYLMRLICPALRTIKSIALTRLEDARAADTFQIARPCARDGASLTACRDFLVLFGGCYANNPSYLHPRAIVQTLHTQKGSLCFANDVYTFSPATNVWDMPRLSGSYPKGRTDHSAVFLDPNLVVFGGRGKHSTVFRDLWLLSIETWTWSELKPSSLLPSPKFWHAAAALNNRLFVFGGKDLDNVYGDMIYLDVGENTWTTVYALGQPPPPRFGANMHALSDGMLLVVGGWESRPLPFHDPHRWLDLYVLDTVIGVWSRPHLAAHFRTCHQIPQERLLFASFVVDNSTTLVVFGGYTYHHEDAFAKPWFEQEPSTPVPLGRVLYGKVLEPVNDTAVFTLNLEALVWRRQRCLPSYSLMPAGGAGPVLQNRGYMAAIDGTETLLVQVIPEERDLTL</sequence>
<dbReference type="AlphaFoldDB" id="A0A6G0WLV7"/>
<dbReference type="PANTHER" id="PTHR23244">
    <property type="entry name" value="KELCH REPEAT DOMAIN"/>
    <property type="match status" value="1"/>
</dbReference>
<comment type="caution">
    <text evidence="2">The sequence shown here is derived from an EMBL/GenBank/DDBJ whole genome shotgun (WGS) entry which is preliminary data.</text>
</comment>
<dbReference type="VEuPathDB" id="FungiDB:AeMF1_015666"/>
<reference evidence="2 3" key="1">
    <citation type="submission" date="2019-07" db="EMBL/GenBank/DDBJ databases">
        <title>Genomics analysis of Aphanomyces spp. identifies a new class of oomycete effector associated with host adaptation.</title>
        <authorList>
            <person name="Gaulin E."/>
        </authorList>
    </citation>
    <scope>NUCLEOTIDE SEQUENCE [LARGE SCALE GENOMIC DNA]</scope>
    <source>
        <strain evidence="2 3">ATCC 201684</strain>
    </source>
</reference>
<evidence type="ECO:0000256" key="1">
    <source>
        <dbReference type="SAM" id="MobiDB-lite"/>
    </source>
</evidence>